<dbReference type="SMART" id="SM00872">
    <property type="entry name" value="Alpha-mann_mid"/>
    <property type="match status" value="1"/>
</dbReference>
<comment type="caution">
    <text evidence="6">The sequence shown here is derived from an EMBL/GenBank/DDBJ whole genome shotgun (WGS) entry which is preliminary data.</text>
</comment>
<organism evidence="6 7">
    <name type="scientific">Enterococcus hulanensis</name>
    <dbReference type="NCBI Taxonomy" id="2559929"/>
    <lineage>
        <taxon>Bacteria</taxon>
        <taxon>Bacillati</taxon>
        <taxon>Bacillota</taxon>
        <taxon>Bacilli</taxon>
        <taxon>Lactobacillales</taxon>
        <taxon>Enterococcaceae</taxon>
        <taxon>Enterococcus</taxon>
    </lineage>
</organism>
<evidence type="ECO:0000256" key="1">
    <source>
        <dbReference type="ARBA" id="ARBA00009792"/>
    </source>
</evidence>
<keyword evidence="3" id="KW-0378">Hydrolase</keyword>
<keyword evidence="7" id="KW-1185">Reference proteome</keyword>
<evidence type="ECO:0000256" key="2">
    <source>
        <dbReference type="ARBA" id="ARBA00022723"/>
    </source>
</evidence>
<feature type="domain" description="Glycoside hydrolase family 38 central" evidence="5">
    <location>
        <begin position="273"/>
        <end position="351"/>
    </location>
</feature>
<evidence type="ECO:0000256" key="4">
    <source>
        <dbReference type="ARBA" id="ARBA00023295"/>
    </source>
</evidence>
<reference evidence="6 7" key="1">
    <citation type="submission" date="2023-03" db="EMBL/GenBank/DDBJ databases">
        <authorList>
            <person name="Shen W."/>
            <person name="Cai J."/>
        </authorList>
    </citation>
    <scope>NUCLEOTIDE SEQUENCE [LARGE SCALE GENOMIC DNA]</scope>
    <source>
        <strain evidence="6 7">D6-4</strain>
    </source>
</reference>
<name>A0ABU3EU04_9ENTE</name>
<dbReference type="InterPro" id="IPR011013">
    <property type="entry name" value="Gal_mutarotase_sf_dom"/>
</dbReference>
<keyword evidence="4" id="KW-0326">Glycosidase</keyword>
<dbReference type="Pfam" id="PF09261">
    <property type="entry name" value="Alpha-mann_mid"/>
    <property type="match status" value="1"/>
</dbReference>
<dbReference type="InterPro" id="IPR011330">
    <property type="entry name" value="Glyco_hydro/deAcase_b/a-brl"/>
</dbReference>
<sequence length="866" mass="99666">MTTGYVVNQTHWDREWYFTNADALILSDEVFSDVLDELEQHPEANFCLDAQSSILNEYLELYPENESRVKELIAKQQLFIGPWFTQSDCLLVDGESLIRNAIVGVRDCKRYGEAMPIGYIPDTFGFNAQMPTLLQQIGLDNLIFWRGIDFSKQVSTPYFKWKGLGEKEVYAMNIPQGYGCTPNMQTTQEYIDNRMDGYIDFVNQFQEHEDILVPAGGDQQAIARELQSKLKEINKKSKHTYKISTFPEFLEKVKEKKNLPVYQGEFRLPAYARIHRTISSVRMDIKLANYQLEQKLLRRIEPLYVLAQKYEIQLSQELLIKVWKKVLASQAHDSLGGCVYDNVAADILHRYKEAEEMADGIENVITKKLARKLRLTENQVLVINTAAKTRNKYFKIKIISQSKNIRFPQAEDAWIAHEKKYTAREDILIEKPEGKFYLTEPEYLELDVMVKLSVPGLGFKVLNFEESTKPMTEYQSIKLGDDVAIKNDFIELRFASGHLSATFQGEKITDFIRLVDCANDGDTYDFSPLRGDYEVDLPFDYAEKKATSHSQKLIIYGQTALPLDLADRQNPKGDHRVVKYQATLNMNDDSSVIEGFVEIDNQVLSHRVRLVFDPKIKQGHTYEGVTAGHLKNNRVDEVNIDSYPEYPAPLNIFDKTLSLANQERAFDFYGHGLKEYEHSEDKIFITLFASTGQFGKPDLLWRTGRASGDTTNQGHVMHETPLAQFSGLRSFDFAFDLHQGSFDEKQVEETLSIISEQTISYQAQTLNHFIYRLDNKIQEREESLLELQEDGLLELDGLTVSAIYPSFFEKDKKYIVRLSNATGSDVRIRKEYFEGKHPVIVNALEEEIDQNFVVKPYDLLSVKLSY</sequence>
<evidence type="ECO:0000313" key="7">
    <source>
        <dbReference type="Proteomes" id="UP001252875"/>
    </source>
</evidence>
<protein>
    <submittedName>
        <fullName evidence="6">Alpha-mannosidase</fullName>
    </submittedName>
</protein>
<dbReference type="InterPro" id="IPR000602">
    <property type="entry name" value="Glyco_hydro_38_N"/>
</dbReference>
<proteinExistence type="inferred from homology"/>
<dbReference type="PANTHER" id="PTHR46017:SF2">
    <property type="entry name" value="MANNOSYLGLYCERATE HYDROLASE"/>
    <property type="match status" value="1"/>
</dbReference>
<dbReference type="SUPFAM" id="SSF74650">
    <property type="entry name" value="Galactose mutarotase-like"/>
    <property type="match status" value="1"/>
</dbReference>
<dbReference type="Gene3D" id="1.20.1270.50">
    <property type="entry name" value="Glycoside hydrolase family 38, central domain"/>
    <property type="match status" value="1"/>
</dbReference>
<dbReference type="InterPro" id="IPR027291">
    <property type="entry name" value="Glyco_hydro_38_N_sf"/>
</dbReference>
<dbReference type="PANTHER" id="PTHR46017">
    <property type="entry name" value="ALPHA-MANNOSIDASE 2C1"/>
    <property type="match status" value="1"/>
</dbReference>
<dbReference type="SUPFAM" id="SSF88713">
    <property type="entry name" value="Glycoside hydrolase/deacetylase"/>
    <property type="match status" value="1"/>
</dbReference>
<evidence type="ECO:0000256" key="3">
    <source>
        <dbReference type="ARBA" id="ARBA00022801"/>
    </source>
</evidence>
<dbReference type="EMBL" id="JARPYI010000001">
    <property type="protein sequence ID" value="MDT2598187.1"/>
    <property type="molecule type" value="Genomic_DNA"/>
</dbReference>
<evidence type="ECO:0000313" key="6">
    <source>
        <dbReference type="EMBL" id="MDT2598187.1"/>
    </source>
</evidence>
<gene>
    <name evidence="6" type="ORF">P7D85_00290</name>
</gene>
<dbReference type="Pfam" id="PF01074">
    <property type="entry name" value="Glyco_hydro_38N"/>
    <property type="match status" value="1"/>
</dbReference>
<keyword evidence="2" id="KW-0479">Metal-binding</keyword>
<dbReference type="InterPro" id="IPR028995">
    <property type="entry name" value="Glyco_hydro_57/38_cen_sf"/>
</dbReference>
<dbReference type="RefSeq" id="WP_311821433.1">
    <property type="nucleotide sequence ID" value="NZ_JARPYF010000001.1"/>
</dbReference>
<dbReference type="SUPFAM" id="SSF88688">
    <property type="entry name" value="Families 57/38 glycoside transferase middle domain"/>
    <property type="match status" value="1"/>
</dbReference>
<dbReference type="Proteomes" id="UP001252875">
    <property type="component" value="Unassembled WGS sequence"/>
</dbReference>
<dbReference type="Gene3D" id="2.70.98.30">
    <property type="entry name" value="Golgi alpha-mannosidase II, domain 4"/>
    <property type="match status" value="1"/>
</dbReference>
<accession>A0ABU3EU04</accession>
<comment type="similarity">
    <text evidence="1">Belongs to the glycosyl hydrolase 38 family.</text>
</comment>
<dbReference type="InterPro" id="IPR015341">
    <property type="entry name" value="Glyco_hydro_38_cen"/>
</dbReference>
<evidence type="ECO:0000259" key="5">
    <source>
        <dbReference type="SMART" id="SM00872"/>
    </source>
</evidence>
<dbReference type="Gene3D" id="3.20.110.10">
    <property type="entry name" value="Glycoside hydrolase 38, N terminal domain"/>
    <property type="match status" value="1"/>
</dbReference>
<dbReference type="InterPro" id="IPR037094">
    <property type="entry name" value="Glyco_hydro_38_cen_sf"/>
</dbReference>